<proteinExistence type="predicted"/>
<evidence type="ECO:0000313" key="5">
    <source>
        <dbReference type="Proteomes" id="UP000285211"/>
    </source>
</evidence>
<name>A0A3S2V214_9FLAO</name>
<keyword evidence="2" id="KW-0472">Membrane</keyword>
<dbReference type="RefSeq" id="WP_128196558.1">
    <property type="nucleotide sequence ID" value="NZ_SACJ01000010.1"/>
</dbReference>
<keyword evidence="5" id="KW-1185">Reference proteome</keyword>
<evidence type="ECO:0000259" key="3">
    <source>
        <dbReference type="Pfam" id="PF14237"/>
    </source>
</evidence>
<evidence type="ECO:0000256" key="1">
    <source>
        <dbReference type="SAM" id="Coils"/>
    </source>
</evidence>
<keyword evidence="2" id="KW-0812">Transmembrane</keyword>
<dbReference type="Proteomes" id="UP000285211">
    <property type="component" value="Unassembled WGS sequence"/>
</dbReference>
<dbReference type="Pfam" id="PF14237">
    <property type="entry name" value="GYF_2"/>
    <property type="match status" value="1"/>
</dbReference>
<feature type="coiled-coil region" evidence="1">
    <location>
        <begin position="209"/>
        <end position="250"/>
    </location>
</feature>
<feature type="coiled-coil region" evidence="1">
    <location>
        <begin position="115"/>
        <end position="170"/>
    </location>
</feature>
<sequence length="252" mass="29803">MKKYYLHNGIESSGPFDLAELQMKQIKATTPVWFSGMPDWKTAGEIEELKPVLQIAPPPFNPIPSIPKKIEMELEEEEIEEEIEEKKPKILGLKKSTFYLISFLLVLLIGTFFLNFLEENRSAQLEEQNAKTERENRQYQLQQKEIEEQKKQIEEQERLEAERIAKERKETINKRLSEIQIKQIENQTFLEEAKNELTRASQFQFFRTADEKDKEINAIQADISRLKKDIESLENERNQLSLELERMQSQKN</sequence>
<comment type="caution">
    <text evidence="4">The sequence shown here is derived from an EMBL/GenBank/DDBJ whole genome shotgun (WGS) entry which is preliminary data.</text>
</comment>
<feature type="transmembrane region" description="Helical" evidence="2">
    <location>
        <begin position="97"/>
        <end position="117"/>
    </location>
</feature>
<organism evidence="4 5">
    <name type="scientific">Flavobacterium sufflavum</name>
    <dbReference type="NCBI Taxonomy" id="1921138"/>
    <lineage>
        <taxon>Bacteria</taxon>
        <taxon>Pseudomonadati</taxon>
        <taxon>Bacteroidota</taxon>
        <taxon>Flavobacteriia</taxon>
        <taxon>Flavobacteriales</taxon>
        <taxon>Flavobacteriaceae</taxon>
        <taxon>Flavobacterium</taxon>
    </lineage>
</organism>
<keyword evidence="2" id="KW-1133">Transmembrane helix</keyword>
<reference evidence="4 5" key="1">
    <citation type="submission" date="2019-01" db="EMBL/GenBank/DDBJ databases">
        <authorList>
            <person name="Chen W.-M."/>
        </authorList>
    </citation>
    <scope>NUCLEOTIDE SEQUENCE [LARGE SCALE GENOMIC DNA]</scope>
    <source>
        <strain evidence="4 5">BBQ-12</strain>
    </source>
</reference>
<evidence type="ECO:0000313" key="4">
    <source>
        <dbReference type="EMBL" id="RVT73342.1"/>
    </source>
</evidence>
<dbReference type="AlphaFoldDB" id="A0A3S2V214"/>
<dbReference type="OrthoDB" id="9764015at2"/>
<feature type="domain" description="GYF" evidence="3">
    <location>
        <begin position="4"/>
        <end position="49"/>
    </location>
</feature>
<gene>
    <name evidence="4" type="ORF">EOD40_13930</name>
</gene>
<dbReference type="EMBL" id="SACJ01000010">
    <property type="protein sequence ID" value="RVT73342.1"/>
    <property type="molecule type" value="Genomic_DNA"/>
</dbReference>
<keyword evidence="1" id="KW-0175">Coiled coil</keyword>
<evidence type="ECO:0000256" key="2">
    <source>
        <dbReference type="SAM" id="Phobius"/>
    </source>
</evidence>
<accession>A0A3S2V214</accession>
<dbReference type="InterPro" id="IPR025640">
    <property type="entry name" value="GYF_2"/>
</dbReference>
<protein>
    <submittedName>
        <fullName evidence="4">DUF4339 domain-containing protein</fullName>
    </submittedName>
</protein>